<feature type="transmembrane region" description="Helical" evidence="1">
    <location>
        <begin position="20"/>
        <end position="49"/>
    </location>
</feature>
<feature type="transmembrane region" description="Helical" evidence="1">
    <location>
        <begin position="69"/>
        <end position="93"/>
    </location>
</feature>
<reference evidence="2 3" key="1">
    <citation type="journal article" date="2018" name="Environ. Microbiol.">
        <title>Ecological and genomic features of two widespread freshwater picocyanobacteria.</title>
        <authorList>
            <person name="Cabello-Yeves P.J."/>
            <person name="Picazo A."/>
            <person name="Camacho A."/>
            <person name="Callieri C."/>
            <person name="Rosselli R."/>
            <person name="Roda-Garcia J.J."/>
            <person name="Coutinho F.H."/>
            <person name="Rodriguez-Valera F."/>
        </authorList>
    </citation>
    <scope>NUCLEOTIDE SEQUENCE [LARGE SCALE GENOMIC DNA]</scope>
    <source>
        <strain evidence="2 3">Tous</strain>
    </source>
</reference>
<dbReference type="Pfam" id="PF11282">
    <property type="entry name" value="DUF3082"/>
    <property type="match status" value="1"/>
</dbReference>
<keyword evidence="1" id="KW-0472">Membrane</keyword>
<evidence type="ECO:0000313" key="3">
    <source>
        <dbReference type="Proteomes" id="UP000243002"/>
    </source>
</evidence>
<gene>
    <name evidence="2" type="ORF">C7K55_02620</name>
</gene>
<dbReference type="OrthoDB" id="561073at2"/>
<accession>A0A2P7N055</accession>
<dbReference type="AlphaFoldDB" id="A0A2P7N055"/>
<evidence type="ECO:0000313" key="2">
    <source>
        <dbReference type="EMBL" id="PSJ06878.1"/>
    </source>
</evidence>
<dbReference type="RefSeq" id="WP_106501850.1">
    <property type="nucleotide sequence ID" value="NZ_PXXO01000002.1"/>
</dbReference>
<keyword evidence="1" id="KW-0812">Transmembrane</keyword>
<comment type="caution">
    <text evidence="2">The sequence shown here is derived from an EMBL/GenBank/DDBJ whole genome shotgun (WGS) entry which is preliminary data.</text>
</comment>
<organism evidence="2 3">
    <name type="scientific">Cyanobium usitatum str. Tous</name>
    <dbReference type="NCBI Taxonomy" id="2116684"/>
    <lineage>
        <taxon>Bacteria</taxon>
        <taxon>Bacillati</taxon>
        <taxon>Cyanobacteriota</taxon>
        <taxon>Cyanophyceae</taxon>
        <taxon>Synechococcales</taxon>
        <taxon>Prochlorococcaceae</taxon>
        <taxon>Cyanobium</taxon>
    </lineage>
</organism>
<keyword evidence="3" id="KW-1185">Reference proteome</keyword>
<proteinExistence type="predicted"/>
<dbReference type="InterPro" id="IPR021434">
    <property type="entry name" value="DUF3082"/>
</dbReference>
<sequence>MTKPESPIKPSDQVPRKGPLSFLSGSLTAGLLAWLALGLSQKLVAYYALHPPSYGSAIAQSIATALKTLIVGMSFLATFSFAFIGIGLALVFLRSLVSGSGSAPAEAAEKP</sequence>
<dbReference type="EMBL" id="PXXO01000002">
    <property type="protein sequence ID" value="PSJ06878.1"/>
    <property type="molecule type" value="Genomic_DNA"/>
</dbReference>
<protein>
    <submittedName>
        <fullName evidence="2">DUF3082 domain-containing protein</fullName>
    </submittedName>
</protein>
<evidence type="ECO:0000256" key="1">
    <source>
        <dbReference type="SAM" id="Phobius"/>
    </source>
</evidence>
<keyword evidence="1" id="KW-1133">Transmembrane helix</keyword>
<dbReference type="Proteomes" id="UP000243002">
    <property type="component" value="Unassembled WGS sequence"/>
</dbReference>
<name>A0A2P7N055_9CYAN</name>